<dbReference type="VEuPathDB" id="VectorBase:AATE020182"/>
<feature type="region of interest" description="Disordered" evidence="1">
    <location>
        <begin position="309"/>
        <end position="364"/>
    </location>
</feature>
<feature type="region of interest" description="Disordered" evidence="1">
    <location>
        <begin position="608"/>
        <end position="684"/>
    </location>
</feature>
<feature type="compositionally biased region" description="Basic and acidic residues" evidence="1">
    <location>
        <begin position="882"/>
        <end position="892"/>
    </location>
</feature>
<feature type="region of interest" description="Disordered" evidence="1">
    <location>
        <begin position="1252"/>
        <end position="1362"/>
    </location>
</feature>
<feature type="compositionally biased region" description="Polar residues" evidence="1">
    <location>
        <begin position="336"/>
        <end position="356"/>
    </location>
</feature>
<proteinExistence type="predicted"/>
<feature type="compositionally biased region" description="Polar residues" evidence="1">
    <location>
        <begin position="1010"/>
        <end position="1022"/>
    </location>
</feature>
<feature type="region of interest" description="Disordered" evidence="1">
    <location>
        <begin position="508"/>
        <end position="546"/>
    </location>
</feature>
<feature type="region of interest" description="Disordered" evidence="1">
    <location>
        <begin position="212"/>
        <end position="280"/>
    </location>
</feature>
<feature type="compositionally biased region" description="Polar residues" evidence="1">
    <location>
        <begin position="1324"/>
        <end position="1336"/>
    </location>
</feature>
<feature type="region of interest" description="Disordered" evidence="1">
    <location>
        <begin position="99"/>
        <end position="120"/>
    </location>
</feature>
<feature type="compositionally biased region" description="Basic and acidic residues" evidence="1">
    <location>
        <begin position="637"/>
        <end position="656"/>
    </location>
</feature>
<protein>
    <submittedName>
        <fullName evidence="2">Uncharacterized protein</fullName>
    </submittedName>
</protein>
<feature type="compositionally biased region" description="Basic and acidic residues" evidence="1">
    <location>
        <begin position="1288"/>
        <end position="1308"/>
    </location>
</feature>
<feature type="compositionally biased region" description="Basic and acidic residues" evidence="1">
    <location>
        <begin position="1088"/>
        <end position="1098"/>
    </location>
</feature>
<feature type="region of interest" description="Disordered" evidence="1">
    <location>
        <begin position="1039"/>
        <end position="1155"/>
    </location>
</feature>
<evidence type="ECO:0000313" key="2">
    <source>
        <dbReference type="EnsemblMetazoa" id="AATE020182-PA.1"/>
    </source>
</evidence>
<dbReference type="EnsemblMetazoa" id="AATE020182-RA">
    <property type="protein sequence ID" value="AATE020182-PA.1"/>
    <property type="gene ID" value="AATE020182"/>
</dbReference>
<name>A0A182JL97_ANOAO</name>
<feature type="compositionally biased region" description="Low complexity" evidence="1">
    <location>
        <begin position="918"/>
        <end position="939"/>
    </location>
</feature>
<feature type="compositionally biased region" description="Polar residues" evidence="1">
    <location>
        <begin position="509"/>
        <end position="524"/>
    </location>
</feature>
<feature type="region of interest" description="Disordered" evidence="1">
    <location>
        <begin position="147"/>
        <end position="199"/>
    </location>
</feature>
<feature type="compositionally biased region" description="Polar residues" evidence="1">
    <location>
        <begin position="977"/>
        <end position="995"/>
    </location>
</feature>
<feature type="compositionally biased region" description="Basic and acidic residues" evidence="1">
    <location>
        <begin position="467"/>
        <end position="476"/>
    </location>
</feature>
<feature type="compositionally biased region" description="Basic and acidic residues" evidence="1">
    <location>
        <begin position="1060"/>
        <end position="1071"/>
    </location>
</feature>
<feature type="compositionally biased region" description="Polar residues" evidence="1">
    <location>
        <begin position="1207"/>
        <end position="1223"/>
    </location>
</feature>
<feature type="compositionally biased region" description="Basic and acidic residues" evidence="1">
    <location>
        <begin position="670"/>
        <end position="679"/>
    </location>
</feature>
<feature type="compositionally biased region" description="Basic and acidic residues" evidence="1">
    <location>
        <begin position="1105"/>
        <end position="1118"/>
    </location>
</feature>
<feature type="compositionally biased region" description="Polar residues" evidence="1">
    <location>
        <begin position="237"/>
        <end position="254"/>
    </location>
</feature>
<feature type="compositionally biased region" description="Low complexity" evidence="1">
    <location>
        <begin position="1264"/>
        <end position="1277"/>
    </location>
</feature>
<accession>A0A182JL97</accession>
<reference evidence="2" key="1">
    <citation type="submission" date="2022-08" db="UniProtKB">
        <authorList>
            <consortium name="EnsemblMetazoa"/>
        </authorList>
    </citation>
    <scope>IDENTIFICATION</scope>
    <source>
        <strain evidence="2">EBRO</strain>
    </source>
</reference>
<feature type="compositionally biased region" description="Low complexity" evidence="1">
    <location>
        <begin position="619"/>
        <end position="636"/>
    </location>
</feature>
<feature type="region of interest" description="Disordered" evidence="1">
    <location>
        <begin position="1202"/>
        <end position="1223"/>
    </location>
</feature>
<sequence length="1362" mass="151577">MGKIKIKLSPPNSDHPSFYVPFSYQSLRLQTVNPRPISTNQTSWKVREDRLPWIEDRASEFSVPIISGEKMTEVEAASVAAGASPGPRVSFNRDVHVKRIGPRTEARSSPANGTIRKELPENLSQEALRREAAFVLAQADKIDRARTGATGGTSVQQQRQADLDSTRFNSLPSRKSRSKKVTRSSSDAASKKPSKSLLNLFGRKAPQAAVEENAGLVRVPTEVDDNKTPSGGRGSTLGRSKSDVGSSAREQNGTGKLVKQRRVPRRATQELGELRSGSAKKYDPLTPIIEASPLEYTPQVDPVTAYVRRGRAVSEEPRSSTKPPATKPSVMETITLLRSTSNTASKSQEALHSSQLPPEKPHLTKGVTVENIVKRLSSERHTSPPPAQIVSGGFSYTRGPGDPIVYAQVVSNEGSNAKHTVRNHHYPSTEEEDIGGTTMWNAPEGKLRPSAGFMDTTQRPSPPLPKYRLDEADHPPRSTKVFRGHTTNSDEDEGLGIDYSRHQRYKSSAYVQSTSSTTKTQGASARTERTSPKSFLTNSDEDPAIAPHIRSTPVERGFTGSYSVHYRGQADGKEHLPEFHELSQRRAILESRIRSRIGSRDLLDRMSPERSVPVPIQLTTGAHTTRTSSRTSQYRTTTDERRSVDRVLDHSRESPVRRSTLSPTPTFREPSQEEREAGRRNSRGLVETFVTKTVINRDGKPVSEEYVERYKYPGENVEAVTSSRTVYDREGSAGRTEIQRFNRYVPQEQGTLKSSFTRHATDKGDSGIENDFRKDSFNQDFISGSNKFTWTQNIRACEDFLRMERTHTNSCMRKPRKAHAYRERSIDDGSRYDPRLDDVSTSRSYTRDTLKPSLKAEKKAGGLAKVKQFVSSTRKKLVRMGTDSHADKRDNSRAGSLRSDSVDVTRVPDIATRRRLSTPKSSPSSAKRSLSFKSSKLSAENANTRASPQEGPKVSSSSSRPEWFKSFDRLSRKKSSSKPNLSADTKTLPPKQTKSLRFFGDTDTEYGDQNAASYRSARSNLSKTEKKYRSAYDLDAAPKIRETARNRSSSLHNLDEEDELSLRGKDYRSVEHSSTSYRVGSPSGYRSAARDYTPERAARKSHQQRSREASIDLLDGERSQTPMQRPGSRIRTSEHKKPPTGPPKPARSFERRDSLNRDIDRILDSSGTEGESSQQSQRSVVFLHATTVGDIPHPQIANARRRAYSRESLNNSVASSKKVQPMTRTVSRSISVLAPWKPKNIREGYEIDYHKDQHQAKPISTLPRSGAASRQSSGSQSTLSRPKHRTAAARDDPDSDKSSSFEQTRRSSADQQQRRTSVARESAGSATPYASTTLPSSRRVKDSIAHYPSRTGGSGSTLKYRR</sequence>
<organism evidence="2">
    <name type="scientific">Anopheles atroparvus</name>
    <name type="common">European mosquito</name>
    <dbReference type="NCBI Taxonomy" id="41427"/>
    <lineage>
        <taxon>Eukaryota</taxon>
        <taxon>Metazoa</taxon>
        <taxon>Ecdysozoa</taxon>
        <taxon>Arthropoda</taxon>
        <taxon>Hexapoda</taxon>
        <taxon>Insecta</taxon>
        <taxon>Pterygota</taxon>
        <taxon>Neoptera</taxon>
        <taxon>Endopterygota</taxon>
        <taxon>Diptera</taxon>
        <taxon>Nematocera</taxon>
        <taxon>Culicoidea</taxon>
        <taxon>Culicidae</taxon>
        <taxon>Anophelinae</taxon>
        <taxon>Anopheles</taxon>
    </lineage>
</organism>
<feature type="region of interest" description="Disordered" evidence="1">
    <location>
        <begin position="447"/>
        <end position="495"/>
    </location>
</feature>
<feature type="region of interest" description="Disordered" evidence="1">
    <location>
        <begin position="809"/>
        <end position="1027"/>
    </location>
</feature>
<evidence type="ECO:0000256" key="1">
    <source>
        <dbReference type="SAM" id="MobiDB-lite"/>
    </source>
</evidence>
<feature type="compositionally biased region" description="Basic and acidic residues" evidence="1">
    <location>
        <begin position="820"/>
        <end position="860"/>
    </location>
</feature>